<dbReference type="AlphaFoldDB" id="A0A517MND0"/>
<keyword evidence="10" id="KW-1185">Reference proteome</keyword>
<sequence>MLVVVTLYAFWPTFRWLEQAWDREPDYSHGYIVVPLSLLILWMRWETFPGIQAQVDWRGVSLILVAVAMRVVGRLAYMDFFDGWSLVPLVAGIVWLLLGWPALRWAAPAIVFLIMLVPLPYRAETMLSWKLQGVATAISTGMLRIVGLPAVSEGHTIWVNDSQLMVERACSGMRIFVGMFALAFFWAATVKRSWLDRLVIFAAVIPMALFVNALRITATGVLYQWFETPGARHVIHDWSGYLMIPVAAALLWCVKIYWEHLYRPLEIHDPTERVRAATEGA</sequence>
<feature type="transmembrane region" description="Helical" evidence="8">
    <location>
        <begin position="238"/>
        <end position="258"/>
    </location>
</feature>
<dbReference type="NCBIfam" id="TIGR04178">
    <property type="entry name" value="exo_archaeo"/>
    <property type="match status" value="1"/>
</dbReference>
<feature type="transmembrane region" description="Helical" evidence="8">
    <location>
        <begin position="171"/>
        <end position="188"/>
    </location>
</feature>
<reference evidence="9 10" key="1">
    <citation type="submission" date="2019-02" db="EMBL/GenBank/DDBJ databases">
        <title>Deep-cultivation of Planctomycetes and their phenomic and genomic characterization uncovers novel biology.</title>
        <authorList>
            <person name="Wiegand S."/>
            <person name="Jogler M."/>
            <person name="Boedeker C."/>
            <person name="Pinto D."/>
            <person name="Vollmers J."/>
            <person name="Rivas-Marin E."/>
            <person name="Kohn T."/>
            <person name="Peeters S.H."/>
            <person name="Heuer A."/>
            <person name="Rast P."/>
            <person name="Oberbeckmann S."/>
            <person name="Bunk B."/>
            <person name="Jeske O."/>
            <person name="Meyerdierks A."/>
            <person name="Storesund J.E."/>
            <person name="Kallscheuer N."/>
            <person name="Luecker S."/>
            <person name="Lage O.M."/>
            <person name="Pohl T."/>
            <person name="Merkel B.J."/>
            <person name="Hornburger P."/>
            <person name="Mueller R.-W."/>
            <person name="Bruemmer F."/>
            <person name="Labrenz M."/>
            <person name="Spormann A.M."/>
            <person name="Op den Camp H."/>
            <person name="Overmann J."/>
            <person name="Amann R."/>
            <person name="Jetten M.S.M."/>
            <person name="Mascher T."/>
            <person name="Medema M.H."/>
            <person name="Devos D.P."/>
            <person name="Kaster A.-K."/>
            <person name="Ovreas L."/>
            <person name="Rohde M."/>
            <person name="Galperin M.Y."/>
            <person name="Jogler C."/>
        </authorList>
    </citation>
    <scope>NUCLEOTIDE SEQUENCE [LARGE SCALE GENOMIC DNA]</scope>
    <source>
        <strain evidence="9 10">FF011L</strain>
    </source>
</reference>
<dbReference type="GO" id="GO:0005886">
    <property type="term" value="C:plasma membrane"/>
    <property type="evidence" value="ECO:0007669"/>
    <property type="project" value="UniProtKB-SubCell"/>
</dbReference>
<evidence type="ECO:0000256" key="3">
    <source>
        <dbReference type="ARBA" id="ARBA00022670"/>
    </source>
</evidence>
<evidence type="ECO:0000313" key="9">
    <source>
        <dbReference type="EMBL" id="QDS96374.1"/>
    </source>
</evidence>
<dbReference type="Proteomes" id="UP000320672">
    <property type="component" value="Chromosome"/>
</dbReference>
<accession>A0A517MND0</accession>
<feature type="transmembrane region" description="Helical" evidence="8">
    <location>
        <begin position="89"/>
        <end position="119"/>
    </location>
</feature>
<dbReference type="EMBL" id="CP036262">
    <property type="protein sequence ID" value="QDS96374.1"/>
    <property type="molecule type" value="Genomic_DNA"/>
</dbReference>
<dbReference type="NCBIfam" id="TIGR02602">
    <property type="entry name" value="8TM_EpsH"/>
    <property type="match status" value="1"/>
</dbReference>
<keyword evidence="7 8" id="KW-0472">Membrane</keyword>
<dbReference type="Pfam" id="PF09721">
    <property type="entry name" value="Exosortase_EpsH"/>
    <property type="match status" value="1"/>
</dbReference>
<keyword evidence="2" id="KW-1003">Cell membrane</keyword>
<feature type="transmembrane region" description="Helical" evidence="8">
    <location>
        <begin position="27"/>
        <end position="45"/>
    </location>
</feature>
<evidence type="ECO:0000256" key="6">
    <source>
        <dbReference type="ARBA" id="ARBA00022989"/>
    </source>
</evidence>
<evidence type="ECO:0000256" key="7">
    <source>
        <dbReference type="ARBA" id="ARBA00023136"/>
    </source>
</evidence>
<dbReference type="OrthoDB" id="9797363at2"/>
<evidence type="ECO:0000256" key="1">
    <source>
        <dbReference type="ARBA" id="ARBA00004651"/>
    </source>
</evidence>
<gene>
    <name evidence="9" type="ORF">FF011L_51820</name>
</gene>
<keyword evidence="3" id="KW-0645">Protease</keyword>
<dbReference type="InterPro" id="IPR013426">
    <property type="entry name" value="EpsH-like"/>
</dbReference>
<organism evidence="9 10">
    <name type="scientific">Roseimaritima multifibrata</name>
    <dbReference type="NCBI Taxonomy" id="1930274"/>
    <lineage>
        <taxon>Bacteria</taxon>
        <taxon>Pseudomonadati</taxon>
        <taxon>Planctomycetota</taxon>
        <taxon>Planctomycetia</taxon>
        <taxon>Pirellulales</taxon>
        <taxon>Pirellulaceae</taxon>
        <taxon>Roseimaritima</taxon>
    </lineage>
</organism>
<keyword evidence="4 8" id="KW-0812">Transmembrane</keyword>
<keyword evidence="5" id="KW-0378">Hydrolase</keyword>
<name>A0A517MND0_9BACT</name>
<evidence type="ECO:0000256" key="8">
    <source>
        <dbReference type="SAM" id="Phobius"/>
    </source>
</evidence>
<evidence type="ECO:0000313" key="10">
    <source>
        <dbReference type="Proteomes" id="UP000320672"/>
    </source>
</evidence>
<dbReference type="InterPro" id="IPR019127">
    <property type="entry name" value="Exosortase"/>
</dbReference>
<evidence type="ECO:0000256" key="2">
    <source>
        <dbReference type="ARBA" id="ARBA00022475"/>
    </source>
</evidence>
<dbReference type="KEGG" id="rml:FF011L_51820"/>
<dbReference type="GO" id="GO:0008233">
    <property type="term" value="F:peptidase activity"/>
    <property type="evidence" value="ECO:0007669"/>
    <property type="project" value="UniProtKB-KW"/>
</dbReference>
<comment type="subcellular location">
    <subcellularLocation>
        <location evidence="1">Cell membrane</location>
        <topology evidence="1">Multi-pass membrane protein</topology>
    </subcellularLocation>
</comment>
<feature type="transmembrane region" description="Helical" evidence="8">
    <location>
        <begin position="131"/>
        <end position="151"/>
    </location>
</feature>
<keyword evidence="6 8" id="KW-1133">Transmembrane helix</keyword>
<dbReference type="InterPro" id="IPR026392">
    <property type="entry name" value="Exo/Archaeosortase_dom"/>
</dbReference>
<proteinExistence type="predicted"/>
<evidence type="ECO:0000256" key="4">
    <source>
        <dbReference type="ARBA" id="ARBA00022692"/>
    </source>
</evidence>
<protein>
    <submittedName>
        <fullName evidence="9">Transmembrane exosortase (Exosortase_EpsH)</fullName>
    </submittedName>
</protein>
<feature type="transmembrane region" description="Helical" evidence="8">
    <location>
        <begin position="57"/>
        <end position="77"/>
    </location>
</feature>
<feature type="transmembrane region" description="Helical" evidence="8">
    <location>
        <begin position="200"/>
        <end position="226"/>
    </location>
</feature>
<evidence type="ECO:0000256" key="5">
    <source>
        <dbReference type="ARBA" id="ARBA00022801"/>
    </source>
</evidence>
<dbReference type="GO" id="GO:0006508">
    <property type="term" value="P:proteolysis"/>
    <property type="evidence" value="ECO:0007669"/>
    <property type="project" value="UniProtKB-KW"/>
</dbReference>